<dbReference type="EnsemblPlants" id="MELO3C006115.2.1">
    <property type="protein sequence ID" value="MELO3C006115.2.1"/>
    <property type="gene ID" value="MELO3C006115.2"/>
</dbReference>
<name>A0A9I9CN69_CUCME</name>
<sequence>MSSDKPGEDAGVSGFESEETEPDSELEELELEVQQMAQRILHYRSTMWAEIKSSFCSLLESSRPLAIASEPGISARPYHEDDEQTTRGEDTILHEEGLETAKKIQLMKDKISRTHHQPLHSPHVANVKDDTAESLPYNYNFSPNGDKLTWRSCQKGRKSPYWNPFLVFIVPHHQSGPRTLIQDVKGFVNDNCWTSPS</sequence>
<proteinExistence type="predicted"/>
<protein>
    <submittedName>
        <fullName evidence="2">Uncharacterized protein</fullName>
    </submittedName>
</protein>
<feature type="compositionally biased region" description="Acidic residues" evidence="1">
    <location>
        <begin position="16"/>
        <end position="27"/>
    </location>
</feature>
<dbReference type="PANTHER" id="PTHR36045">
    <property type="entry name" value="OS04G0558500 PROTEIN"/>
    <property type="match status" value="1"/>
</dbReference>
<dbReference type="AlphaFoldDB" id="A0A9I9CN69"/>
<evidence type="ECO:0000256" key="1">
    <source>
        <dbReference type="SAM" id="MobiDB-lite"/>
    </source>
</evidence>
<dbReference type="PANTHER" id="PTHR36045:SF2">
    <property type="entry name" value="OS04G0558500 PROTEIN"/>
    <property type="match status" value="1"/>
</dbReference>
<accession>A0A9I9CN69</accession>
<dbReference type="Gramene" id="MELO3C006115.2.1">
    <property type="protein sequence ID" value="MELO3C006115.2.1"/>
    <property type="gene ID" value="MELO3C006115.2"/>
</dbReference>
<reference evidence="2" key="1">
    <citation type="submission" date="2023-03" db="UniProtKB">
        <authorList>
            <consortium name="EnsemblPlants"/>
        </authorList>
    </citation>
    <scope>IDENTIFICATION</scope>
</reference>
<evidence type="ECO:0000313" key="2">
    <source>
        <dbReference type="EnsemblPlants" id="MELO3C006115.2.1"/>
    </source>
</evidence>
<feature type="region of interest" description="Disordered" evidence="1">
    <location>
        <begin position="1"/>
        <end position="27"/>
    </location>
</feature>
<organism evidence="2">
    <name type="scientific">Cucumis melo</name>
    <name type="common">Muskmelon</name>
    <dbReference type="NCBI Taxonomy" id="3656"/>
    <lineage>
        <taxon>Eukaryota</taxon>
        <taxon>Viridiplantae</taxon>
        <taxon>Streptophyta</taxon>
        <taxon>Embryophyta</taxon>
        <taxon>Tracheophyta</taxon>
        <taxon>Spermatophyta</taxon>
        <taxon>Magnoliopsida</taxon>
        <taxon>eudicotyledons</taxon>
        <taxon>Gunneridae</taxon>
        <taxon>Pentapetalae</taxon>
        <taxon>rosids</taxon>
        <taxon>fabids</taxon>
        <taxon>Cucurbitales</taxon>
        <taxon>Cucurbitaceae</taxon>
        <taxon>Benincaseae</taxon>
        <taxon>Cucumis</taxon>
    </lineage>
</organism>